<keyword evidence="1" id="KW-0472">Membrane</keyword>
<evidence type="ECO:0000313" key="3">
    <source>
        <dbReference type="Proteomes" id="UP000178068"/>
    </source>
</evidence>
<proteinExistence type="predicted"/>
<feature type="transmembrane region" description="Helical" evidence="1">
    <location>
        <begin position="37"/>
        <end position="54"/>
    </location>
</feature>
<keyword evidence="1" id="KW-1133">Transmembrane helix</keyword>
<evidence type="ECO:0000256" key="1">
    <source>
        <dbReference type="SAM" id="Phobius"/>
    </source>
</evidence>
<dbReference type="EMBL" id="MHCZ01000002">
    <property type="protein sequence ID" value="OGY30472.1"/>
    <property type="molecule type" value="Genomic_DNA"/>
</dbReference>
<accession>A0A1G1WRU2</accession>
<organism evidence="2 3">
    <name type="scientific">Candidatus Woykebacteria bacterium RIFCSPHIGHO2_12_FULL_45_10</name>
    <dbReference type="NCBI Taxonomy" id="1802603"/>
    <lineage>
        <taxon>Bacteria</taxon>
        <taxon>Candidatus Woykeibacteriota</taxon>
    </lineage>
</organism>
<evidence type="ECO:0000313" key="2">
    <source>
        <dbReference type="EMBL" id="OGY30472.1"/>
    </source>
</evidence>
<protein>
    <submittedName>
        <fullName evidence="2">Uncharacterized protein</fullName>
    </submittedName>
</protein>
<dbReference type="Proteomes" id="UP000178068">
    <property type="component" value="Unassembled WGS sequence"/>
</dbReference>
<feature type="transmembrane region" description="Helical" evidence="1">
    <location>
        <begin position="74"/>
        <end position="92"/>
    </location>
</feature>
<comment type="caution">
    <text evidence="2">The sequence shown here is derived from an EMBL/GenBank/DDBJ whole genome shotgun (WGS) entry which is preliminary data.</text>
</comment>
<sequence>MFDFTYLIIIFGVLALSPLAITVAARTDKKTKRILRFSLLALLTIQIASGFFNWEGFLPGGRSGFALAAAYPGSLLGLFFVIPFVQASLLLLRKQWANVTIAVLNFVNTIVFFTGVISLEKIQAVEVFSYFSLSAIFALLIGNVVSLLLANRDKNLAQPS</sequence>
<dbReference type="AlphaFoldDB" id="A0A1G1WRU2"/>
<feature type="transmembrane region" description="Helical" evidence="1">
    <location>
        <begin position="130"/>
        <end position="150"/>
    </location>
</feature>
<feature type="transmembrane region" description="Helical" evidence="1">
    <location>
        <begin position="6"/>
        <end position="25"/>
    </location>
</feature>
<reference evidence="2 3" key="1">
    <citation type="journal article" date="2016" name="Nat. Commun.">
        <title>Thousands of microbial genomes shed light on interconnected biogeochemical processes in an aquifer system.</title>
        <authorList>
            <person name="Anantharaman K."/>
            <person name="Brown C.T."/>
            <person name="Hug L.A."/>
            <person name="Sharon I."/>
            <person name="Castelle C.J."/>
            <person name="Probst A.J."/>
            <person name="Thomas B.C."/>
            <person name="Singh A."/>
            <person name="Wilkins M.J."/>
            <person name="Karaoz U."/>
            <person name="Brodie E.L."/>
            <person name="Williams K.H."/>
            <person name="Hubbard S.S."/>
            <person name="Banfield J.F."/>
        </authorList>
    </citation>
    <scope>NUCLEOTIDE SEQUENCE [LARGE SCALE GENOMIC DNA]</scope>
</reference>
<name>A0A1G1WRU2_9BACT</name>
<keyword evidence="1" id="KW-0812">Transmembrane</keyword>
<feature type="transmembrane region" description="Helical" evidence="1">
    <location>
        <begin position="99"/>
        <end position="118"/>
    </location>
</feature>
<gene>
    <name evidence="2" type="ORF">A3F35_03485</name>
</gene>